<feature type="transmembrane region" description="Helical" evidence="7">
    <location>
        <begin position="257"/>
        <end position="278"/>
    </location>
</feature>
<protein>
    <recommendedName>
        <fullName evidence="7">TRAP transporter large permease protein</fullName>
    </recommendedName>
</protein>
<keyword evidence="6 7" id="KW-0472">Membrane</keyword>
<accession>A0ABV7L1A9</accession>
<dbReference type="Proteomes" id="UP001595528">
    <property type="component" value="Unassembled WGS sequence"/>
</dbReference>
<dbReference type="PANTHER" id="PTHR33362:SF5">
    <property type="entry name" value="C4-DICARBOXYLATE TRAP TRANSPORTER LARGE PERMEASE PROTEIN DCTM"/>
    <property type="match status" value="1"/>
</dbReference>
<keyword evidence="2" id="KW-1003">Cell membrane</keyword>
<evidence type="ECO:0000256" key="3">
    <source>
        <dbReference type="ARBA" id="ARBA00022519"/>
    </source>
</evidence>
<feature type="transmembrane region" description="Helical" evidence="7">
    <location>
        <begin position="30"/>
        <end position="52"/>
    </location>
</feature>
<keyword evidence="10" id="KW-1185">Reference proteome</keyword>
<evidence type="ECO:0000256" key="5">
    <source>
        <dbReference type="ARBA" id="ARBA00022989"/>
    </source>
</evidence>
<keyword evidence="7" id="KW-0813">Transport</keyword>
<proteinExistence type="inferred from homology"/>
<dbReference type="PANTHER" id="PTHR33362">
    <property type="entry name" value="SIALIC ACID TRAP TRANSPORTER PERMEASE PROTEIN SIAT-RELATED"/>
    <property type="match status" value="1"/>
</dbReference>
<evidence type="ECO:0000256" key="6">
    <source>
        <dbReference type="ARBA" id="ARBA00023136"/>
    </source>
</evidence>
<comment type="caution">
    <text evidence="9">The sequence shown here is derived from an EMBL/GenBank/DDBJ whole genome shotgun (WGS) entry which is preliminary data.</text>
</comment>
<feature type="transmembrane region" description="Helical" evidence="7">
    <location>
        <begin position="409"/>
        <end position="438"/>
    </location>
</feature>
<feature type="transmembrane region" description="Helical" evidence="7">
    <location>
        <begin position="64"/>
        <end position="86"/>
    </location>
</feature>
<feature type="transmembrane region" description="Helical" evidence="7">
    <location>
        <begin position="7"/>
        <end position="24"/>
    </location>
</feature>
<feature type="transmembrane region" description="Helical" evidence="7">
    <location>
        <begin position="106"/>
        <end position="133"/>
    </location>
</feature>
<dbReference type="PIRSF" id="PIRSF006066">
    <property type="entry name" value="HI0050"/>
    <property type="match status" value="1"/>
</dbReference>
<evidence type="ECO:0000256" key="2">
    <source>
        <dbReference type="ARBA" id="ARBA00022475"/>
    </source>
</evidence>
<name>A0ABV7L1A9_9PROT</name>
<feature type="transmembrane region" description="Helical" evidence="7">
    <location>
        <begin position="180"/>
        <end position="201"/>
    </location>
</feature>
<dbReference type="EMBL" id="JBHRTR010000028">
    <property type="protein sequence ID" value="MFC3228436.1"/>
    <property type="molecule type" value="Genomic_DNA"/>
</dbReference>
<feature type="transmembrane region" description="Helical" evidence="7">
    <location>
        <begin position="290"/>
        <end position="310"/>
    </location>
</feature>
<dbReference type="InterPro" id="IPR010656">
    <property type="entry name" value="DctM"/>
</dbReference>
<feature type="transmembrane region" description="Helical" evidence="7">
    <location>
        <begin position="229"/>
        <end position="251"/>
    </location>
</feature>
<keyword evidence="5 7" id="KW-1133">Transmembrane helix</keyword>
<dbReference type="Pfam" id="PF06808">
    <property type="entry name" value="DctM"/>
    <property type="match status" value="1"/>
</dbReference>
<dbReference type="NCBIfam" id="TIGR00786">
    <property type="entry name" value="dctM"/>
    <property type="match status" value="1"/>
</dbReference>
<comment type="subcellular location">
    <subcellularLocation>
        <location evidence="1 7">Cell inner membrane</location>
        <topology evidence="1 7">Multi-pass membrane protein</topology>
    </subcellularLocation>
</comment>
<evidence type="ECO:0000313" key="10">
    <source>
        <dbReference type="Proteomes" id="UP001595528"/>
    </source>
</evidence>
<organism evidence="9 10">
    <name type="scientific">Marinibaculum pumilum</name>
    <dbReference type="NCBI Taxonomy" id="1766165"/>
    <lineage>
        <taxon>Bacteria</taxon>
        <taxon>Pseudomonadati</taxon>
        <taxon>Pseudomonadota</taxon>
        <taxon>Alphaproteobacteria</taxon>
        <taxon>Rhodospirillales</taxon>
        <taxon>Rhodospirillaceae</taxon>
        <taxon>Marinibaculum</taxon>
    </lineage>
</organism>
<comment type="subunit">
    <text evidence="7">The complex comprises the extracytoplasmic solute receptor protein and the two transmembrane proteins.</text>
</comment>
<feature type="domain" description="TRAP C4-dicarboxylate transport system permease DctM subunit" evidence="8">
    <location>
        <begin position="16"/>
        <end position="434"/>
    </location>
</feature>
<comment type="function">
    <text evidence="7">Part of the tripartite ATP-independent periplasmic (TRAP) transport system.</text>
</comment>
<dbReference type="RefSeq" id="WP_379901543.1">
    <property type="nucleotide sequence ID" value="NZ_JBHRTR010000028.1"/>
</dbReference>
<feature type="transmembrane region" description="Helical" evidence="7">
    <location>
        <begin position="371"/>
        <end position="397"/>
    </location>
</feature>
<comment type="similarity">
    <text evidence="7">Belongs to the TRAP transporter large permease family.</text>
</comment>
<evidence type="ECO:0000256" key="1">
    <source>
        <dbReference type="ARBA" id="ARBA00004429"/>
    </source>
</evidence>
<sequence>MGMIMEWYWALVLMLGTVVGLMFLGLPVAFAFFGANILGVFLFLRGEIGLALMPIEYVFSISKFTLVPVALFILMGEILFQTGMAFRAIAAIDRLISRVPGRLSVVAIAGGTVFSSLSGSTIANTAILGSVMLPDMLKRGYEPKIAMGPIMAVGGIAMLIPPSALAVLLASLAERSIKDLLIAGILPGAAMAVLFVAYVVLRCRLNPRLAPVETVAEARLSGWDRWRPFVIDVLPLFTIFVVVVGSIFFRIAAPEEASALGCVAAVIVCACYGELTWPKLKKALTETAKINVMILFIIAGSLTFSQVLQISGATSGLLQEFATWNMTPLLAMLLMMAVLLFLGAFMDQISMMLLTLPFFLPMADGLGMNTIWLMVMMLIAMEISLLTPPFGLLLYIMKGVAPAGIRLTQIYAAAFPFIALELLVMVFLILFPSIAIWLPSLIR</sequence>
<evidence type="ECO:0000256" key="4">
    <source>
        <dbReference type="ARBA" id="ARBA00022692"/>
    </source>
</evidence>
<reference evidence="10" key="1">
    <citation type="journal article" date="2019" name="Int. J. Syst. Evol. Microbiol.">
        <title>The Global Catalogue of Microorganisms (GCM) 10K type strain sequencing project: providing services to taxonomists for standard genome sequencing and annotation.</title>
        <authorList>
            <consortium name="The Broad Institute Genomics Platform"/>
            <consortium name="The Broad Institute Genome Sequencing Center for Infectious Disease"/>
            <person name="Wu L."/>
            <person name="Ma J."/>
        </authorList>
    </citation>
    <scope>NUCLEOTIDE SEQUENCE [LARGE SCALE GENOMIC DNA]</scope>
    <source>
        <strain evidence="10">KCTC 42964</strain>
    </source>
</reference>
<evidence type="ECO:0000256" key="7">
    <source>
        <dbReference type="RuleBase" id="RU369079"/>
    </source>
</evidence>
<evidence type="ECO:0000313" key="9">
    <source>
        <dbReference type="EMBL" id="MFC3228436.1"/>
    </source>
</evidence>
<gene>
    <name evidence="9" type="ORF">ACFOGJ_14425</name>
</gene>
<dbReference type="InterPro" id="IPR004681">
    <property type="entry name" value="TRAP_DctM"/>
</dbReference>
<evidence type="ECO:0000259" key="8">
    <source>
        <dbReference type="Pfam" id="PF06808"/>
    </source>
</evidence>
<feature type="transmembrane region" description="Helical" evidence="7">
    <location>
        <begin position="145"/>
        <end position="168"/>
    </location>
</feature>
<feature type="transmembrane region" description="Helical" evidence="7">
    <location>
        <begin position="330"/>
        <end position="359"/>
    </location>
</feature>
<keyword evidence="4 7" id="KW-0812">Transmembrane</keyword>
<keyword evidence="3 7" id="KW-0997">Cell inner membrane</keyword>